<dbReference type="Proteomes" id="UP001152798">
    <property type="component" value="Chromosome 3"/>
</dbReference>
<organism evidence="9 10">
    <name type="scientific">Nezara viridula</name>
    <name type="common">Southern green stink bug</name>
    <name type="synonym">Cimex viridulus</name>
    <dbReference type="NCBI Taxonomy" id="85310"/>
    <lineage>
        <taxon>Eukaryota</taxon>
        <taxon>Metazoa</taxon>
        <taxon>Ecdysozoa</taxon>
        <taxon>Arthropoda</taxon>
        <taxon>Hexapoda</taxon>
        <taxon>Insecta</taxon>
        <taxon>Pterygota</taxon>
        <taxon>Neoptera</taxon>
        <taxon>Paraneoptera</taxon>
        <taxon>Hemiptera</taxon>
        <taxon>Heteroptera</taxon>
        <taxon>Panheteroptera</taxon>
        <taxon>Pentatomomorpha</taxon>
        <taxon>Pentatomoidea</taxon>
        <taxon>Pentatomidae</taxon>
        <taxon>Pentatominae</taxon>
        <taxon>Nezara</taxon>
    </lineage>
</organism>
<evidence type="ECO:0000256" key="6">
    <source>
        <dbReference type="ARBA" id="ARBA00023242"/>
    </source>
</evidence>
<keyword evidence="10" id="KW-1185">Reference proteome</keyword>
<feature type="transmembrane region" description="Helical" evidence="7">
    <location>
        <begin position="191"/>
        <end position="209"/>
    </location>
</feature>
<dbReference type="PANTHER" id="PTHR28646:SF1">
    <property type="entry name" value="TRANSMEMBRANE PROTEIN 201"/>
    <property type="match status" value="1"/>
</dbReference>
<evidence type="ECO:0000256" key="1">
    <source>
        <dbReference type="ARBA" id="ARBA00004473"/>
    </source>
</evidence>
<feature type="transmembrane region" description="Helical" evidence="7">
    <location>
        <begin position="243"/>
        <end position="261"/>
    </location>
</feature>
<keyword evidence="3 7" id="KW-0812">Transmembrane</keyword>
<sequence length="570" mass="65767">MDYFNLYDPLPTVLIGLSVVVLWIILFEFSCYLRRIVPKSVECWFCKHKTEVNFSIRNCWTCPNCEQYNGFNKDGDYNKVISSQYSESLNLLTVARQIPKNEWRKGPSLCNKCNFKQQMKMQHLASFVPMSEKNYDKEIEHFQEQIEKNYELCENCEILVSKVLQNVREELSLPKKLYSAISQVKIRGERAIYINMFLSLLLAISSLQGKMSLPPEISVYFKSLQKYAYILHTNTNLMQMLNYWIQFIVATGFVVNSVGYYQTKSIGIFLNSCSWVLMFFLTLYPAEYEDYVTILKVISGIVSIAISGIVLMKNSMQRSKQKKSVWERRNAQLQTSPMFQRTTSFPTISRSPSNTNLSTTSLKYGPKIYKSHIEEDILNVKMNNSFRTSPKTKNSSIDEVSSNINFGISNLNLGQRYRKEAKQQNIKPLITPPKFNPFSGTKSCYASSDKNYHWKPSTPFSYNQYEPSVTPSMYESYEPQEPSVATITSFGCPQPCYPSCAQTLAYYFSSRNFSNSKPSVIHSSTPISENQDNNKNKWTFVYSLPVIFLVGCNIFLLFFVYNKETATLKP</sequence>
<dbReference type="GO" id="GO:0005637">
    <property type="term" value="C:nuclear inner membrane"/>
    <property type="evidence" value="ECO:0007669"/>
    <property type="project" value="UniProtKB-SubCell"/>
</dbReference>
<dbReference type="OrthoDB" id="5966927at2759"/>
<evidence type="ECO:0000256" key="2">
    <source>
        <dbReference type="ARBA" id="ARBA00007600"/>
    </source>
</evidence>
<comment type="similarity">
    <text evidence="2">Belongs to the TMEM201 family.</text>
</comment>
<feature type="domain" description="Ima1 N-terminal" evidence="8">
    <location>
        <begin position="41"/>
        <end position="158"/>
    </location>
</feature>
<name>A0A9P0H7T7_NEZVI</name>
<dbReference type="InterPro" id="IPR040041">
    <property type="entry name" value="TMEM201"/>
</dbReference>
<keyword evidence="5 7" id="KW-0472">Membrane</keyword>
<feature type="transmembrane region" description="Helical" evidence="7">
    <location>
        <begin position="12"/>
        <end position="33"/>
    </location>
</feature>
<dbReference type="GO" id="GO:0030473">
    <property type="term" value="P:nuclear migration along microtubule"/>
    <property type="evidence" value="ECO:0007669"/>
    <property type="project" value="TreeGrafter"/>
</dbReference>
<dbReference type="InterPro" id="IPR018617">
    <property type="entry name" value="Ima1_N"/>
</dbReference>
<dbReference type="GO" id="GO:0005521">
    <property type="term" value="F:lamin binding"/>
    <property type="evidence" value="ECO:0007669"/>
    <property type="project" value="TreeGrafter"/>
</dbReference>
<accession>A0A9P0H7T7</accession>
<proteinExistence type="inferred from homology"/>
<keyword evidence="6" id="KW-0539">Nucleus</keyword>
<gene>
    <name evidence="9" type="ORF">NEZAVI_LOCUS7039</name>
</gene>
<dbReference type="PANTHER" id="PTHR28646">
    <property type="entry name" value="TRANSMEMBRANE PROTEIN 201"/>
    <property type="match status" value="1"/>
</dbReference>
<dbReference type="AlphaFoldDB" id="A0A9P0H7T7"/>
<evidence type="ECO:0000256" key="3">
    <source>
        <dbReference type="ARBA" id="ARBA00022692"/>
    </source>
</evidence>
<comment type="subcellular location">
    <subcellularLocation>
        <location evidence="1">Nucleus inner membrane</location>
        <topology evidence="1">Multi-pass membrane protein</topology>
    </subcellularLocation>
</comment>
<evidence type="ECO:0000259" key="8">
    <source>
        <dbReference type="Pfam" id="PF09779"/>
    </source>
</evidence>
<feature type="transmembrane region" description="Helical" evidence="7">
    <location>
        <begin position="268"/>
        <end position="286"/>
    </location>
</feature>
<protein>
    <recommendedName>
        <fullName evidence="8">Ima1 N-terminal domain-containing protein</fullName>
    </recommendedName>
</protein>
<dbReference type="Pfam" id="PF09779">
    <property type="entry name" value="Ima1_N"/>
    <property type="match status" value="1"/>
</dbReference>
<evidence type="ECO:0000256" key="4">
    <source>
        <dbReference type="ARBA" id="ARBA00022989"/>
    </source>
</evidence>
<evidence type="ECO:0000256" key="5">
    <source>
        <dbReference type="ARBA" id="ARBA00023136"/>
    </source>
</evidence>
<reference evidence="9" key="1">
    <citation type="submission" date="2022-01" db="EMBL/GenBank/DDBJ databases">
        <authorList>
            <person name="King R."/>
        </authorList>
    </citation>
    <scope>NUCLEOTIDE SEQUENCE</scope>
</reference>
<feature type="transmembrane region" description="Helical" evidence="7">
    <location>
        <begin position="540"/>
        <end position="561"/>
    </location>
</feature>
<dbReference type="EMBL" id="OV725079">
    <property type="protein sequence ID" value="CAH1397123.1"/>
    <property type="molecule type" value="Genomic_DNA"/>
</dbReference>
<evidence type="ECO:0000313" key="9">
    <source>
        <dbReference type="EMBL" id="CAH1397123.1"/>
    </source>
</evidence>
<feature type="transmembrane region" description="Helical" evidence="7">
    <location>
        <begin position="292"/>
        <end position="312"/>
    </location>
</feature>
<evidence type="ECO:0000256" key="7">
    <source>
        <dbReference type="SAM" id="Phobius"/>
    </source>
</evidence>
<dbReference type="GO" id="GO:0051015">
    <property type="term" value="F:actin filament binding"/>
    <property type="evidence" value="ECO:0007669"/>
    <property type="project" value="TreeGrafter"/>
</dbReference>
<evidence type="ECO:0000313" key="10">
    <source>
        <dbReference type="Proteomes" id="UP001152798"/>
    </source>
</evidence>
<keyword evidence="4 7" id="KW-1133">Transmembrane helix</keyword>